<protein>
    <submittedName>
        <fullName evidence="2">Uncharacterized protein</fullName>
    </submittedName>
</protein>
<keyword evidence="3" id="KW-1185">Reference proteome</keyword>
<evidence type="ECO:0000313" key="3">
    <source>
        <dbReference type="Proteomes" id="UP001227543"/>
    </source>
</evidence>
<dbReference type="EMBL" id="MLFU01000003">
    <property type="protein sequence ID" value="KAK1510882.1"/>
    <property type="molecule type" value="Genomic_DNA"/>
</dbReference>
<evidence type="ECO:0000256" key="1">
    <source>
        <dbReference type="SAM" id="MobiDB-lite"/>
    </source>
</evidence>
<dbReference type="RefSeq" id="XP_060387958.1">
    <property type="nucleotide sequence ID" value="XM_060517497.1"/>
</dbReference>
<feature type="compositionally biased region" description="Low complexity" evidence="1">
    <location>
        <begin position="1"/>
        <end position="12"/>
    </location>
</feature>
<organism evidence="2 3">
    <name type="scientific">Colletotrichum tamarilloi</name>
    <dbReference type="NCBI Taxonomy" id="1209934"/>
    <lineage>
        <taxon>Eukaryota</taxon>
        <taxon>Fungi</taxon>
        <taxon>Dikarya</taxon>
        <taxon>Ascomycota</taxon>
        <taxon>Pezizomycotina</taxon>
        <taxon>Sordariomycetes</taxon>
        <taxon>Hypocreomycetidae</taxon>
        <taxon>Glomerellales</taxon>
        <taxon>Glomerellaceae</taxon>
        <taxon>Colletotrichum</taxon>
        <taxon>Colletotrichum acutatum species complex</taxon>
    </lineage>
</organism>
<comment type="caution">
    <text evidence="2">The sequence shown here is derived from an EMBL/GenBank/DDBJ whole genome shotgun (WGS) entry which is preliminary data.</text>
</comment>
<sequence length="220" mass="24406">FFSLSLALSGLSRHTPPPPPKPQDKTPKLLGRLNRPASTELHYCVPVHTSPGRLSSARNHPHPCPRMQVCLCLWFCLYRCRRLFCLLYCACPASLLVCVPALPTPTLPSRLQRPHVPRVHYPSPCPFSRTLAMVPAAFYPGEWHSFKSSRLAGSPCEKIQTFGSAPSLSTLLVINRPRPSRPREALFSSIPLDKSNYGEADFSDSLNSLLLSISPLLILL</sequence>
<evidence type="ECO:0000313" key="2">
    <source>
        <dbReference type="EMBL" id="KAK1510882.1"/>
    </source>
</evidence>
<accession>A0ABQ9RRV1</accession>
<feature type="region of interest" description="Disordered" evidence="1">
    <location>
        <begin position="1"/>
        <end position="31"/>
    </location>
</feature>
<name>A0ABQ9RRV1_9PEZI</name>
<proteinExistence type="predicted"/>
<gene>
    <name evidence="2" type="ORF">CTAM01_01455</name>
</gene>
<reference evidence="2 3" key="1">
    <citation type="submission" date="2016-10" db="EMBL/GenBank/DDBJ databases">
        <title>The genome sequence of Colletotrichum fioriniae PJ7.</title>
        <authorList>
            <person name="Baroncelli R."/>
        </authorList>
    </citation>
    <scope>NUCLEOTIDE SEQUENCE [LARGE SCALE GENOMIC DNA]</scope>
    <source>
        <strain evidence="2 3">Tom-12</strain>
    </source>
</reference>
<dbReference type="Proteomes" id="UP001227543">
    <property type="component" value="Unassembled WGS sequence"/>
</dbReference>
<feature type="non-terminal residue" evidence="2">
    <location>
        <position position="1"/>
    </location>
</feature>
<dbReference type="GeneID" id="85401735"/>